<keyword evidence="4" id="KW-1185">Reference proteome</keyword>
<reference evidence="4" key="1">
    <citation type="submission" date="2017-01" db="EMBL/GenBank/DDBJ databases">
        <authorList>
            <person name="Varghese N."/>
            <person name="Submissions S."/>
        </authorList>
    </citation>
    <scope>NUCLEOTIDE SEQUENCE [LARGE SCALE GENOMIC DNA]</scope>
    <source>
        <strain evidence="4">DSM 22306</strain>
    </source>
</reference>
<dbReference type="EMBL" id="FTOE01000005">
    <property type="protein sequence ID" value="SIS81848.1"/>
    <property type="molecule type" value="Genomic_DNA"/>
</dbReference>
<dbReference type="InterPro" id="IPR000160">
    <property type="entry name" value="GGDEF_dom"/>
</dbReference>
<feature type="domain" description="GGDEF" evidence="2">
    <location>
        <begin position="105"/>
        <end position="223"/>
    </location>
</feature>
<gene>
    <name evidence="3" type="ORF">SAMN05421760_105224</name>
</gene>
<keyword evidence="1" id="KW-1133">Transmembrane helix</keyword>
<dbReference type="Proteomes" id="UP000185999">
    <property type="component" value="Unassembled WGS sequence"/>
</dbReference>
<dbReference type="SMART" id="SM00267">
    <property type="entry name" value="GGDEF"/>
    <property type="match status" value="1"/>
</dbReference>
<evidence type="ECO:0000256" key="1">
    <source>
        <dbReference type="SAM" id="Phobius"/>
    </source>
</evidence>
<dbReference type="Gene3D" id="3.30.70.270">
    <property type="match status" value="1"/>
</dbReference>
<dbReference type="Pfam" id="PF00990">
    <property type="entry name" value="GGDEF"/>
    <property type="match status" value="1"/>
</dbReference>
<dbReference type="SUPFAM" id="SSF55073">
    <property type="entry name" value="Nucleotide cyclase"/>
    <property type="match status" value="1"/>
</dbReference>
<dbReference type="OrthoDB" id="420409at2"/>
<feature type="transmembrane region" description="Helical" evidence="1">
    <location>
        <begin position="37"/>
        <end position="59"/>
    </location>
</feature>
<feature type="transmembrane region" description="Helical" evidence="1">
    <location>
        <begin position="12"/>
        <end position="31"/>
    </location>
</feature>
<dbReference type="AlphaFoldDB" id="A0A1N7M6Y6"/>
<keyword evidence="1" id="KW-0812">Transmembrane</keyword>
<name>A0A1N7M6Y6_9GAMM</name>
<evidence type="ECO:0000313" key="4">
    <source>
        <dbReference type="Proteomes" id="UP000185999"/>
    </source>
</evidence>
<accession>A0A1N7M6Y6</accession>
<dbReference type="InterPro" id="IPR043128">
    <property type="entry name" value="Rev_trsase/Diguanyl_cyclase"/>
</dbReference>
<evidence type="ECO:0000313" key="3">
    <source>
        <dbReference type="EMBL" id="SIS81848.1"/>
    </source>
</evidence>
<dbReference type="InterPro" id="IPR029787">
    <property type="entry name" value="Nucleotide_cyclase"/>
</dbReference>
<dbReference type="STRING" id="619304.SAMN05421760_105224"/>
<keyword evidence="1" id="KW-0472">Membrane</keyword>
<proteinExistence type="predicted"/>
<sequence>MKSQKAIRNLLILAAGVMIALLCSVLLLLQMAWVSSILFWVLLMTLSASAGLVYFLVAFTQSFKQLEMRLDIINTGKDSVTGLPDPHKFEARVDVECRRCVREFMPLTLMYVGFDTEQLEDSVAIDVAENLMHEVYRPGDMVAKVDSTTFGFILPSTNELVRQLADRCLDHIRLLEINHTVSIGICTFQPTSELNVTVAMKHVDALLKQAKTEGGNRVVADAQETLNPPVTYSY</sequence>
<protein>
    <submittedName>
        <fullName evidence="3">GGDEF domain-containing protein, diguanylate cyclase (C-di-GMP synthetase) or its enzymatically inactive variants</fullName>
    </submittedName>
</protein>
<organism evidence="3 4">
    <name type="scientific">Neptunomonas antarctica</name>
    <dbReference type="NCBI Taxonomy" id="619304"/>
    <lineage>
        <taxon>Bacteria</taxon>
        <taxon>Pseudomonadati</taxon>
        <taxon>Pseudomonadota</taxon>
        <taxon>Gammaproteobacteria</taxon>
        <taxon>Oceanospirillales</taxon>
        <taxon>Oceanospirillaceae</taxon>
        <taxon>Neptunomonas</taxon>
    </lineage>
</organism>
<dbReference type="RefSeq" id="WP_054340259.1">
    <property type="nucleotide sequence ID" value="NZ_FTOE01000005.1"/>
</dbReference>
<evidence type="ECO:0000259" key="2">
    <source>
        <dbReference type="PROSITE" id="PS50887"/>
    </source>
</evidence>
<dbReference type="PROSITE" id="PS50887">
    <property type="entry name" value="GGDEF"/>
    <property type="match status" value="1"/>
</dbReference>